<dbReference type="SUPFAM" id="SSF46894">
    <property type="entry name" value="C-terminal effector domain of the bipartite response regulators"/>
    <property type="match status" value="1"/>
</dbReference>
<dbReference type="GO" id="GO:0006355">
    <property type="term" value="P:regulation of DNA-templated transcription"/>
    <property type="evidence" value="ECO:0007669"/>
    <property type="project" value="InterPro"/>
</dbReference>
<keyword evidence="2" id="KW-0238">DNA-binding</keyword>
<dbReference type="SUPFAM" id="SSF52172">
    <property type="entry name" value="CheY-like"/>
    <property type="match status" value="1"/>
</dbReference>
<dbReference type="CDD" id="cd17535">
    <property type="entry name" value="REC_NarL-like"/>
    <property type="match status" value="1"/>
</dbReference>
<keyword evidence="1 3" id="KW-0597">Phosphoprotein</keyword>
<feature type="domain" description="HTH luxR-type" evidence="4">
    <location>
        <begin position="144"/>
        <end position="209"/>
    </location>
</feature>
<dbReference type="InterPro" id="IPR039420">
    <property type="entry name" value="WalR-like"/>
</dbReference>
<name>A0A5C6CWE3_9BACT</name>
<dbReference type="InterPro" id="IPR000792">
    <property type="entry name" value="Tscrpt_reg_LuxR_C"/>
</dbReference>
<evidence type="ECO:0000256" key="2">
    <source>
        <dbReference type="ARBA" id="ARBA00023125"/>
    </source>
</evidence>
<dbReference type="Pfam" id="PF00196">
    <property type="entry name" value="GerE"/>
    <property type="match status" value="1"/>
</dbReference>
<dbReference type="GO" id="GO:0003677">
    <property type="term" value="F:DNA binding"/>
    <property type="evidence" value="ECO:0007669"/>
    <property type="project" value="UniProtKB-KW"/>
</dbReference>
<dbReference type="Gene3D" id="3.40.50.2300">
    <property type="match status" value="1"/>
</dbReference>
<reference evidence="6 7" key="1">
    <citation type="submission" date="2019-02" db="EMBL/GenBank/DDBJ databases">
        <title>Deep-cultivation of Planctomycetes and their phenomic and genomic characterization uncovers novel biology.</title>
        <authorList>
            <person name="Wiegand S."/>
            <person name="Jogler M."/>
            <person name="Boedeker C."/>
            <person name="Pinto D."/>
            <person name="Vollmers J."/>
            <person name="Rivas-Marin E."/>
            <person name="Kohn T."/>
            <person name="Peeters S.H."/>
            <person name="Heuer A."/>
            <person name="Rast P."/>
            <person name="Oberbeckmann S."/>
            <person name="Bunk B."/>
            <person name="Jeske O."/>
            <person name="Meyerdierks A."/>
            <person name="Storesund J.E."/>
            <person name="Kallscheuer N."/>
            <person name="Luecker S."/>
            <person name="Lage O.M."/>
            <person name="Pohl T."/>
            <person name="Merkel B.J."/>
            <person name="Hornburger P."/>
            <person name="Mueller R.-W."/>
            <person name="Bruemmer F."/>
            <person name="Labrenz M."/>
            <person name="Spormann A.M."/>
            <person name="Op Den Camp H."/>
            <person name="Overmann J."/>
            <person name="Amann R."/>
            <person name="Jetten M.S.M."/>
            <person name="Mascher T."/>
            <person name="Medema M.H."/>
            <person name="Devos D.P."/>
            <person name="Kaster A.-K."/>
            <person name="Ovreas L."/>
            <person name="Rohde M."/>
            <person name="Galperin M.Y."/>
            <person name="Jogler C."/>
        </authorList>
    </citation>
    <scope>NUCLEOTIDE SEQUENCE [LARGE SCALE GENOMIC DNA]</scope>
    <source>
        <strain evidence="6 7">Poly41</strain>
    </source>
</reference>
<protein>
    <submittedName>
        <fullName evidence="6">Response regulator protein VraR</fullName>
    </submittedName>
</protein>
<feature type="modified residue" description="4-aspartylphosphate" evidence="3">
    <location>
        <position position="61"/>
    </location>
</feature>
<evidence type="ECO:0000313" key="6">
    <source>
        <dbReference type="EMBL" id="TWU28880.1"/>
    </source>
</evidence>
<dbReference type="Proteomes" id="UP000319143">
    <property type="component" value="Unassembled WGS sequence"/>
</dbReference>
<proteinExistence type="predicted"/>
<dbReference type="PRINTS" id="PR00038">
    <property type="entry name" value="HTHLUXR"/>
</dbReference>
<dbReference type="EMBL" id="SJPV01000027">
    <property type="protein sequence ID" value="TWU28880.1"/>
    <property type="molecule type" value="Genomic_DNA"/>
</dbReference>
<evidence type="ECO:0000259" key="5">
    <source>
        <dbReference type="PROSITE" id="PS50110"/>
    </source>
</evidence>
<keyword evidence="7" id="KW-1185">Reference proteome</keyword>
<organism evidence="6 7">
    <name type="scientific">Novipirellula artificiosorum</name>
    <dbReference type="NCBI Taxonomy" id="2528016"/>
    <lineage>
        <taxon>Bacteria</taxon>
        <taxon>Pseudomonadati</taxon>
        <taxon>Planctomycetota</taxon>
        <taxon>Planctomycetia</taxon>
        <taxon>Pirellulales</taxon>
        <taxon>Pirellulaceae</taxon>
        <taxon>Novipirellula</taxon>
    </lineage>
</organism>
<dbReference type="RefSeq" id="WP_146531484.1">
    <property type="nucleotide sequence ID" value="NZ_SJPV01000027.1"/>
</dbReference>
<dbReference type="PANTHER" id="PTHR43214">
    <property type="entry name" value="TWO-COMPONENT RESPONSE REGULATOR"/>
    <property type="match status" value="1"/>
</dbReference>
<dbReference type="PROSITE" id="PS50110">
    <property type="entry name" value="RESPONSE_REGULATORY"/>
    <property type="match status" value="1"/>
</dbReference>
<dbReference type="InterPro" id="IPR011006">
    <property type="entry name" value="CheY-like_superfamily"/>
</dbReference>
<dbReference type="PROSITE" id="PS50043">
    <property type="entry name" value="HTH_LUXR_2"/>
    <property type="match status" value="1"/>
</dbReference>
<feature type="domain" description="Response regulatory" evidence="5">
    <location>
        <begin position="10"/>
        <end position="126"/>
    </location>
</feature>
<dbReference type="InterPro" id="IPR001789">
    <property type="entry name" value="Sig_transdc_resp-reg_receiver"/>
</dbReference>
<gene>
    <name evidence="6" type="primary">vraR_2</name>
    <name evidence="6" type="ORF">Poly41_68310</name>
</gene>
<evidence type="ECO:0000256" key="3">
    <source>
        <dbReference type="PROSITE-ProRule" id="PRU00169"/>
    </source>
</evidence>
<sequence length="212" mass="22968">MMTTDSDTIRVASVDDNEILRGGIRFLMLAFDDLDWVGEAPGGEDAIRLCQEVNPDVLLVDMKMPGLDGIETTAAIKRACPEVNVLILTSFHDPDLVRRAMRAGAIGYVLKDASKEELAAAIRSACAGQTTICEEAANDLLVDPVDLAVELTDREREVLALLVKGMSNKAIAKQLHRSPFTVRHHVSQLINKLDAANRAEVAAIAVARGLVR</sequence>
<accession>A0A5C6CWE3</accession>
<dbReference type="AlphaFoldDB" id="A0A5C6CWE3"/>
<dbReference type="Pfam" id="PF00072">
    <property type="entry name" value="Response_reg"/>
    <property type="match status" value="1"/>
</dbReference>
<dbReference type="GO" id="GO:0000160">
    <property type="term" value="P:phosphorelay signal transduction system"/>
    <property type="evidence" value="ECO:0007669"/>
    <property type="project" value="InterPro"/>
</dbReference>
<evidence type="ECO:0000259" key="4">
    <source>
        <dbReference type="PROSITE" id="PS50043"/>
    </source>
</evidence>
<evidence type="ECO:0000313" key="7">
    <source>
        <dbReference type="Proteomes" id="UP000319143"/>
    </source>
</evidence>
<dbReference type="InterPro" id="IPR016032">
    <property type="entry name" value="Sig_transdc_resp-reg_C-effctor"/>
</dbReference>
<dbReference type="InterPro" id="IPR058245">
    <property type="entry name" value="NreC/VraR/RcsB-like_REC"/>
</dbReference>
<dbReference type="SMART" id="SM00448">
    <property type="entry name" value="REC"/>
    <property type="match status" value="1"/>
</dbReference>
<dbReference type="OrthoDB" id="9779069at2"/>
<dbReference type="SMART" id="SM00421">
    <property type="entry name" value="HTH_LUXR"/>
    <property type="match status" value="1"/>
</dbReference>
<comment type="caution">
    <text evidence="6">The sequence shown here is derived from an EMBL/GenBank/DDBJ whole genome shotgun (WGS) entry which is preliminary data.</text>
</comment>
<evidence type="ECO:0000256" key="1">
    <source>
        <dbReference type="ARBA" id="ARBA00022553"/>
    </source>
</evidence>
<dbReference type="CDD" id="cd06170">
    <property type="entry name" value="LuxR_C_like"/>
    <property type="match status" value="1"/>
</dbReference>